<keyword evidence="10" id="KW-1185">Reference proteome</keyword>
<dbReference type="PANTHER" id="PTHR32089:SF112">
    <property type="entry name" value="LYSOZYME-LIKE PROTEIN-RELATED"/>
    <property type="match status" value="1"/>
</dbReference>
<name>A0A847RW27_9NEIS</name>
<feature type="coiled-coil region" evidence="5">
    <location>
        <begin position="341"/>
        <end position="368"/>
    </location>
</feature>
<keyword evidence="5" id="KW-0175">Coiled coil</keyword>
<comment type="similarity">
    <text evidence="3">Belongs to the methyl-accepting chemotaxis (MCP) protein family.</text>
</comment>
<dbReference type="GO" id="GO:0004888">
    <property type="term" value="F:transmembrane signaling receptor activity"/>
    <property type="evidence" value="ECO:0007669"/>
    <property type="project" value="InterPro"/>
</dbReference>
<dbReference type="GO" id="GO:0006935">
    <property type="term" value="P:chemotaxis"/>
    <property type="evidence" value="ECO:0007669"/>
    <property type="project" value="InterPro"/>
</dbReference>
<dbReference type="Gene3D" id="1.10.287.950">
    <property type="entry name" value="Methyl-accepting chemotaxis protein"/>
    <property type="match status" value="1"/>
</dbReference>
<feature type="transmembrane region" description="Helical" evidence="6">
    <location>
        <begin position="187"/>
        <end position="209"/>
    </location>
</feature>
<evidence type="ECO:0000313" key="9">
    <source>
        <dbReference type="EMBL" id="NLR75380.1"/>
    </source>
</evidence>
<dbReference type="Pfam" id="PF00015">
    <property type="entry name" value="MCPsignal"/>
    <property type="match status" value="1"/>
</dbReference>
<gene>
    <name evidence="9" type="ORF">HF682_09435</name>
</gene>
<dbReference type="PROSITE" id="PS50111">
    <property type="entry name" value="CHEMOTAXIS_TRANSDUC_2"/>
    <property type="match status" value="1"/>
</dbReference>
<dbReference type="GO" id="GO:0007165">
    <property type="term" value="P:signal transduction"/>
    <property type="evidence" value="ECO:0007669"/>
    <property type="project" value="UniProtKB-KW"/>
</dbReference>
<keyword evidence="6" id="KW-0472">Membrane</keyword>
<dbReference type="InterPro" id="IPR003660">
    <property type="entry name" value="HAMP_dom"/>
</dbReference>
<comment type="subcellular location">
    <subcellularLocation>
        <location evidence="1">Membrane</location>
    </subcellularLocation>
</comment>
<comment type="caution">
    <text evidence="9">The sequence shown here is derived from an EMBL/GenBank/DDBJ whole genome shotgun (WGS) entry which is preliminary data.</text>
</comment>
<evidence type="ECO:0000256" key="2">
    <source>
        <dbReference type="ARBA" id="ARBA00023224"/>
    </source>
</evidence>
<dbReference type="CDD" id="cd06225">
    <property type="entry name" value="HAMP"/>
    <property type="match status" value="1"/>
</dbReference>
<keyword evidence="6" id="KW-1133">Transmembrane helix</keyword>
<reference evidence="9 10" key="1">
    <citation type="submission" date="2020-04" db="EMBL/GenBank/DDBJ databases">
        <title>Draft genome of Leeia sp. IMCC25680.</title>
        <authorList>
            <person name="Song J."/>
            <person name="Cho J.-C."/>
        </authorList>
    </citation>
    <scope>NUCLEOTIDE SEQUENCE [LARGE SCALE GENOMIC DNA]</scope>
    <source>
        <strain evidence="9 10">IMCC25680</strain>
    </source>
</reference>
<feature type="transmembrane region" description="Helical" evidence="6">
    <location>
        <begin position="12"/>
        <end position="31"/>
    </location>
</feature>
<dbReference type="RefSeq" id="WP_168877052.1">
    <property type="nucleotide sequence ID" value="NZ_JABAIM010000002.1"/>
</dbReference>
<proteinExistence type="inferred from homology"/>
<evidence type="ECO:0000256" key="3">
    <source>
        <dbReference type="ARBA" id="ARBA00029447"/>
    </source>
</evidence>
<keyword evidence="2 4" id="KW-0807">Transducer</keyword>
<accession>A0A847RW27</accession>
<protein>
    <submittedName>
        <fullName evidence="9">Methyl-accepting chemotaxis protein</fullName>
    </submittedName>
</protein>
<sequence length="542" mass="59803">MKAMSLQRKLQWLFILVAMVSIGIFTAYDVWHSRQQALARIDARLTVAAEAFPFIARPALSMPKGAAVDPKLMRQISEQLTGYAKAANLPFIYGLVMVDGKVYNLQSSLAEEELQEAGKHSYMEPYGKLNEGLVAAFRERKTQFFEYEDEYGQFRSVYIPYTLPSGDTLIMVADENLLSVRLAMREAFISSLVLAALVLLSTILLSLLLGKLISQPLRRLRAAMTDLGSGVGDLTVRLPENRGDELGDIARHFNQFVSQLQHMLRSVQEESVRMEQGSQHIEQMTQTMSAETSQQAMMAQESAATVEHVSQRIIQVAEGAREANHAMQAMQDRSQDSMRVVAQLTQDMQQMSQSVVQLSELVARVENRSRSIQDVVGVIREIADQTNLLALNAAIEAARAGEQGRGFAVVADEVRKLAERTSQATIEIGNMIGQMQGETTTAASQMADTRQRVQLGVSSAEGVADNIKDMQTGMAQVVSQIGQISEATAEQSRAATEMASTAESISKMAKESDTVFQQAAVVVQDLRQLSRRLLEMVGRFTL</sequence>
<dbReference type="PANTHER" id="PTHR32089">
    <property type="entry name" value="METHYL-ACCEPTING CHEMOTAXIS PROTEIN MCPB"/>
    <property type="match status" value="1"/>
</dbReference>
<dbReference type="InterPro" id="IPR004090">
    <property type="entry name" value="Chemotax_Me-accpt_rcpt"/>
</dbReference>
<dbReference type="Pfam" id="PF00672">
    <property type="entry name" value="HAMP"/>
    <property type="match status" value="1"/>
</dbReference>
<feature type="domain" description="Methyl-accepting transducer" evidence="7">
    <location>
        <begin position="270"/>
        <end position="506"/>
    </location>
</feature>
<dbReference type="SMART" id="SM00283">
    <property type="entry name" value="MA"/>
    <property type="match status" value="1"/>
</dbReference>
<organism evidence="9 10">
    <name type="scientific">Leeia aquatica</name>
    <dbReference type="NCBI Taxonomy" id="2725557"/>
    <lineage>
        <taxon>Bacteria</taxon>
        <taxon>Pseudomonadati</taxon>
        <taxon>Pseudomonadota</taxon>
        <taxon>Betaproteobacteria</taxon>
        <taxon>Neisseriales</taxon>
        <taxon>Leeiaceae</taxon>
        <taxon>Leeia</taxon>
    </lineage>
</organism>
<evidence type="ECO:0000259" key="7">
    <source>
        <dbReference type="PROSITE" id="PS50111"/>
    </source>
</evidence>
<dbReference type="EMBL" id="JABAIM010000002">
    <property type="protein sequence ID" value="NLR75380.1"/>
    <property type="molecule type" value="Genomic_DNA"/>
</dbReference>
<evidence type="ECO:0000256" key="4">
    <source>
        <dbReference type="PROSITE-ProRule" id="PRU00284"/>
    </source>
</evidence>
<dbReference type="CDD" id="cd11386">
    <property type="entry name" value="MCP_signal"/>
    <property type="match status" value="1"/>
</dbReference>
<dbReference type="PROSITE" id="PS50885">
    <property type="entry name" value="HAMP"/>
    <property type="match status" value="1"/>
</dbReference>
<dbReference type="Proteomes" id="UP000587991">
    <property type="component" value="Unassembled WGS sequence"/>
</dbReference>
<dbReference type="AlphaFoldDB" id="A0A847RW27"/>
<keyword evidence="6" id="KW-0812">Transmembrane</keyword>
<evidence type="ECO:0000256" key="1">
    <source>
        <dbReference type="ARBA" id="ARBA00004370"/>
    </source>
</evidence>
<dbReference type="SUPFAM" id="SSF58104">
    <property type="entry name" value="Methyl-accepting chemotaxis protein (MCP) signaling domain"/>
    <property type="match status" value="1"/>
</dbReference>
<dbReference type="SMART" id="SM00304">
    <property type="entry name" value="HAMP"/>
    <property type="match status" value="1"/>
</dbReference>
<evidence type="ECO:0000313" key="10">
    <source>
        <dbReference type="Proteomes" id="UP000587991"/>
    </source>
</evidence>
<dbReference type="GO" id="GO:0016020">
    <property type="term" value="C:membrane"/>
    <property type="evidence" value="ECO:0007669"/>
    <property type="project" value="UniProtKB-SubCell"/>
</dbReference>
<dbReference type="InterPro" id="IPR004089">
    <property type="entry name" value="MCPsignal_dom"/>
</dbReference>
<evidence type="ECO:0000256" key="6">
    <source>
        <dbReference type="SAM" id="Phobius"/>
    </source>
</evidence>
<evidence type="ECO:0000256" key="5">
    <source>
        <dbReference type="SAM" id="Coils"/>
    </source>
</evidence>
<feature type="domain" description="HAMP" evidence="8">
    <location>
        <begin position="211"/>
        <end position="265"/>
    </location>
</feature>
<dbReference type="FunFam" id="1.10.287.950:FF:000001">
    <property type="entry name" value="Methyl-accepting chemotaxis sensory transducer"/>
    <property type="match status" value="1"/>
</dbReference>
<dbReference type="PRINTS" id="PR00260">
    <property type="entry name" value="CHEMTRNSDUCR"/>
</dbReference>
<evidence type="ECO:0000259" key="8">
    <source>
        <dbReference type="PROSITE" id="PS50885"/>
    </source>
</evidence>